<keyword evidence="1" id="KW-0472">Membrane</keyword>
<reference evidence="2 3" key="2">
    <citation type="journal article" date="2018" name="Plant J.">
        <title>The Physcomitrella patens chromosome-scale assembly reveals moss genome structure and evolution.</title>
        <authorList>
            <person name="Lang D."/>
            <person name="Ullrich K.K."/>
            <person name="Murat F."/>
            <person name="Fuchs J."/>
            <person name="Jenkins J."/>
            <person name="Haas F.B."/>
            <person name="Piednoel M."/>
            <person name="Gundlach H."/>
            <person name="Van Bel M."/>
            <person name="Meyberg R."/>
            <person name="Vives C."/>
            <person name="Morata J."/>
            <person name="Symeonidi A."/>
            <person name="Hiss M."/>
            <person name="Muchero W."/>
            <person name="Kamisugi Y."/>
            <person name="Saleh O."/>
            <person name="Blanc G."/>
            <person name="Decker E.L."/>
            <person name="van Gessel N."/>
            <person name="Grimwood J."/>
            <person name="Hayes R.D."/>
            <person name="Graham S.W."/>
            <person name="Gunter L.E."/>
            <person name="McDaniel S.F."/>
            <person name="Hoernstein S.N.W."/>
            <person name="Larsson A."/>
            <person name="Li F.W."/>
            <person name="Perroud P.F."/>
            <person name="Phillips J."/>
            <person name="Ranjan P."/>
            <person name="Rokshar D.S."/>
            <person name="Rothfels C.J."/>
            <person name="Schneider L."/>
            <person name="Shu S."/>
            <person name="Stevenson D.W."/>
            <person name="Thummler F."/>
            <person name="Tillich M."/>
            <person name="Villarreal Aguilar J.C."/>
            <person name="Widiez T."/>
            <person name="Wong G.K."/>
            <person name="Wymore A."/>
            <person name="Zhang Y."/>
            <person name="Zimmer A.D."/>
            <person name="Quatrano R.S."/>
            <person name="Mayer K.F.X."/>
            <person name="Goodstein D."/>
            <person name="Casacuberta J.M."/>
            <person name="Vandepoele K."/>
            <person name="Reski R."/>
            <person name="Cuming A.C."/>
            <person name="Tuskan G.A."/>
            <person name="Maumus F."/>
            <person name="Salse J."/>
            <person name="Schmutz J."/>
            <person name="Rensing S.A."/>
        </authorList>
    </citation>
    <scope>NUCLEOTIDE SEQUENCE [LARGE SCALE GENOMIC DNA]</scope>
    <source>
        <strain evidence="2 3">cv. Gransden 2004</strain>
    </source>
</reference>
<dbReference type="AlphaFoldDB" id="A0A7I3YYK6"/>
<name>A0A7I3YYK6_PHYPA</name>
<accession>A0A7I3YYK6</accession>
<keyword evidence="1" id="KW-1133">Transmembrane helix</keyword>
<proteinExistence type="predicted"/>
<reference evidence="2 3" key="1">
    <citation type="journal article" date="2008" name="Science">
        <title>The Physcomitrella genome reveals evolutionary insights into the conquest of land by plants.</title>
        <authorList>
            <person name="Rensing S."/>
            <person name="Lang D."/>
            <person name="Zimmer A."/>
            <person name="Terry A."/>
            <person name="Salamov A."/>
            <person name="Shapiro H."/>
            <person name="Nishiyama T."/>
            <person name="Perroud P.-F."/>
            <person name="Lindquist E."/>
            <person name="Kamisugi Y."/>
            <person name="Tanahashi T."/>
            <person name="Sakakibara K."/>
            <person name="Fujita T."/>
            <person name="Oishi K."/>
            <person name="Shin-I T."/>
            <person name="Kuroki Y."/>
            <person name="Toyoda A."/>
            <person name="Suzuki Y."/>
            <person name="Hashimoto A."/>
            <person name="Yamaguchi K."/>
            <person name="Sugano A."/>
            <person name="Kohara Y."/>
            <person name="Fujiyama A."/>
            <person name="Anterola A."/>
            <person name="Aoki S."/>
            <person name="Ashton N."/>
            <person name="Barbazuk W.B."/>
            <person name="Barker E."/>
            <person name="Bennetzen J."/>
            <person name="Bezanilla M."/>
            <person name="Blankenship R."/>
            <person name="Cho S.H."/>
            <person name="Dutcher S."/>
            <person name="Estelle M."/>
            <person name="Fawcett J.A."/>
            <person name="Gundlach H."/>
            <person name="Hanada K."/>
            <person name="Heyl A."/>
            <person name="Hicks K.A."/>
            <person name="Hugh J."/>
            <person name="Lohr M."/>
            <person name="Mayer K."/>
            <person name="Melkozernov A."/>
            <person name="Murata T."/>
            <person name="Nelson D."/>
            <person name="Pils B."/>
            <person name="Prigge M."/>
            <person name="Reiss B."/>
            <person name="Renner T."/>
            <person name="Rombauts S."/>
            <person name="Rushton P."/>
            <person name="Sanderfoot A."/>
            <person name="Schween G."/>
            <person name="Shiu S.-H."/>
            <person name="Stueber K."/>
            <person name="Theodoulou F.L."/>
            <person name="Tu H."/>
            <person name="Van de Peer Y."/>
            <person name="Verrier P.J."/>
            <person name="Waters E."/>
            <person name="Wood A."/>
            <person name="Yang L."/>
            <person name="Cove D."/>
            <person name="Cuming A."/>
            <person name="Hasebe M."/>
            <person name="Lucas S."/>
            <person name="Mishler D.B."/>
            <person name="Reski R."/>
            <person name="Grigoriev I."/>
            <person name="Quatrano R.S."/>
            <person name="Boore J.L."/>
        </authorList>
    </citation>
    <scope>NUCLEOTIDE SEQUENCE [LARGE SCALE GENOMIC DNA]</scope>
    <source>
        <strain evidence="2 3">cv. Gransden 2004</strain>
    </source>
</reference>
<organism evidence="2 3">
    <name type="scientific">Physcomitrium patens</name>
    <name type="common">Spreading-leaved earth moss</name>
    <name type="synonym">Physcomitrella patens</name>
    <dbReference type="NCBI Taxonomy" id="3218"/>
    <lineage>
        <taxon>Eukaryota</taxon>
        <taxon>Viridiplantae</taxon>
        <taxon>Streptophyta</taxon>
        <taxon>Embryophyta</taxon>
        <taxon>Bryophyta</taxon>
        <taxon>Bryophytina</taxon>
        <taxon>Bryopsida</taxon>
        <taxon>Funariidae</taxon>
        <taxon>Funariales</taxon>
        <taxon>Funariaceae</taxon>
        <taxon>Physcomitrium</taxon>
    </lineage>
</organism>
<dbReference type="Gramene" id="Pp3c24_14150V3.2">
    <property type="protein sequence ID" value="PAC:32909208.CDS.1"/>
    <property type="gene ID" value="Pp3c24_14150"/>
</dbReference>
<sequence length="95" mass="11417">MQHAACTILNLQSIKQDQDRILKKIFTRLKSNFFLLNFFGSLVYIIYTKLDKEKLVDRFKKLLYFNRNDRAKGFRYYDLGTCHAIISKDVRFLED</sequence>
<dbReference type="EnsemblPlants" id="Pp3c24_14150V3.2">
    <property type="protein sequence ID" value="PAC:32909208.CDS.1"/>
    <property type="gene ID" value="Pp3c24_14150"/>
</dbReference>
<feature type="transmembrane region" description="Helical" evidence="1">
    <location>
        <begin position="33"/>
        <end position="50"/>
    </location>
</feature>
<evidence type="ECO:0000313" key="2">
    <source>
        <dbReference type="EnsemblPlants" id="PAC:32909208.CDS.1"/>
    </source>
</evidence>
<evidence type="ECO:0000256" key="1">
    <source>
        <dbReference type="SAM" id="Phobius"/>
    </source>
</evidence>
<keyword evidence="3" id="KW-1185">Reference proteome</keyword>
<evidence type="ECO:0000313" key="3">
    <source>
        <dbReference type="Proteomes" id="UP000006727"/>
    </source>
</evidence>
<reference evidence="2" key="3">
    <citation type="submission" date="2020-12" db="UniProtKB">
        <authorList>
            <consortium name="EnsemblPlants"/>
        </authorList>
    </citation>
    <scope>IDENTIFICATION</scope>
</reference>
<dbReference type="Proteomes" id="UP000006727">
    <property type="component" value="Chromosome 24"/>
</dbReference>
<keyword evidence="1" id="KW-0812">Transmembrane</keyword>
<protein>
    <submittedName>
        <fullName evidence="2">Uncharacterized protein</fullName>
    </submittedName>
</protein>
<dbReference type="EMBL" id="ABEU02000024">
    <property type="status" value="NOT_ANNOTATED_CDS"/>
    <property type="molecule type" value="Genomic_DNA"/>
</dbReference>